<dbReference type="RefSeq" id="WP_198500346.1">
    <property type="nucleotide sequence ID" value="NZ_CP065989.1"/>
</dbReference>
<evidence type="ECO:0000259" key="4">
    <source>
        <dbReference type="PROSITE" id="PS01124"/>
    </source>
</evidence>
<evidence type="ECO:0000313" key="5">
    <source>
        <dbReference type="EMBL" id="QQB15326.1"/>
    </source>
</evidence>
<proteinExistence type="predicted"/>
<dbReference type="Proteomes" id="UP000595374">
    <property type="component" value="Chromosome"/>
</dbReference>
<organism evidence="5 6">
    <name type="scientific">Brevibacterium casei</name>
    <dbReference type="NCBI Taxonomy" id="33889"/>
    <lineage>
        <taxon>Bacteria</taxon>
        <taxon>Bacillati</taxon>
        <taxon>Actinomycetota</taxon>
        <taxon>Actinomycetes</taxon>
        <taxon>Micrococcales</taxon>
        <taxon>Brevibacteriaceae</taxon>
        <taxon>Brevibacterium</taxon>
    </lineage>
</organism>
<dbReference type="SMART" id="SM00342">
    <property type="entry name" value="HTH_ARAC"/>
    <property type="match status" value="1"/>
</dbReference>
<protein>
    <submittedName>
        <fullName evidence="5">Helix-turn-helix domain-containing protein</fullName>
    </submittedName>
</protein>
<keyword evidence="3" id="KW-0804">Transcription</keyword>
<dbReference type="EMBL" id="CP065989">
    <property type="protein sequence ID" value="QQB15326.1"/>
    <property type="molecule type" value="Genomic_DNA"/>
</dbReference>
<evidence type="ECO:0000256" key="2">
    <source>
        <dbReference type="ARBA" id="ARBA00023125"/>
    </source>
</evidence>
<sequence>MDLIALDSGIVIAGADSTARRIAPARNPAVGLRFDSGVLPQLLTISAAELADRVTPLGDVVRLRPLTSGSRGTGPMMSAAPTSSTLAEVARTWVDGASGLWNDRGLPGGDGGTQAAVFGESVERLVRLGEALVRGTEIDRRPLDLATALAFSPEAPASTIAEVAADFAYSPRQLRRLSGAWFGYGPKHLAKILRWRTARELLDAGHTRTSAAVRAGYADASHFWRDERSLLGR</sequence>
<dbReference type="PANTHER" id="PTHR46796:SF15">
    <property type="entry name" value="BLL1074 PROTEIN"/>
    <property type="match status" value="1"/>
</dbReference>
<accession>A0A7T4A106</accession>
<dbReference type="InterPro" id="IPR018060">
    <property type="entry name" value="HTH_AraC"/>
</dbReference>
<dbReference type="PROSITE" id="PS01124">
    <property type="entry name" value="HTH_ARAC_FAMILY_2"/>
    <property type="match status" value="1"/>
</dbReference>
<dbReference type="Pfam" id="PF12833">
    <property type="entry name" value="HTH_18"/>
    <property type="match status" value="1"/>
</dbReference>
<keyword evidence="1" id="KW-0805">Transcription regulation</keyword>
<dbReference type="GO" id="GO:0003700">
    <property type="term" value="F:DNA-binding transcription factor activity"/>
    <property type="evidence" value="ECO:0007669"/>
    <property type="project" value="InterPro"/>
</dbReference>
<dbReference type="AlphaFoldDB" id="A0A7T4A106"/>
<keyword evidence="2" id="KW-0238">DNA-binding</keyword>
<evidence type="ECO:0000256" key="1">
    <source>
        <dbReference type="ARBA" id="ARBA00023015"/>
    </source>
</evidence>
<evidence type="ECO:0000313" key="6">
    <source>
        <dbReference type="Proteomes" id="UP000595374"/>
    </source>
</evidence>
<evidence type="ECO:0000256" key="3">
    <source>
        <dbReference type="ARBA" id="ARBA00023163"/>
    </source>
</evidence>
<dbReference type="GO" id="GO:0043565">
    <property type="term" value="F:sequence-specific DNA binding"/>
    <property type="evidence" value="ECO:0007669"/>
    <property type="project" value="InterPro"/>
</dbReference>
<reference evidence="5 6" key="1">
    <citation type="submission" date="2020-12" db="EMBL/GenBank/DDBJ databases">
        <title>FDA dAtabase for Regulatory Grade micrObial Sequences (FDA-ARGOS): Supporting development and validation of Infectious Disease Dx tests.</title>
        <authorList>
            <person name="Sproer C."/>
            <person name="Gronow S."/>
            <person name="Severitt S."/>
            <person name="Schroder I."/>
            <person name="Tallon L."/>
            <person name="Sadzewicz L."/>
            <person name="Zhao X."/>
            <person name="Boylan J."/>
            <person name="Ott S."/>
            <person name="Bowen H."/>
            <person name="Vavikolanu K."/>
            <person name="Mehta A."/>
            <person name="Aluvathingal J."/>
            <person name="Nadendla S."/>
            <person name="Lowell S."/>
            <person name="Myers T."/>
            <person name="Yan Y."/>
            <person name="Sichtig H."/>
        </authorList>
    </citation>
    <scope>NUCLEOTIDE SEQUENCE [LARGE SCALE GENOMIC DNA]</scope>
    <source>
        <strain evidence="5 6">FDAARGOS_990</strain>
    </source>
</reference>
<name>A0A7T4A106_9MICO</name>
<dbReference type="PANTHER" id="PTHR46796">
    <property type="entry name" value="HTH-TYPE TRANSCRIPTIONAL ACTIVATOR RHAS-RELATED"/>
    <property type="match status" value="1"/>
</dbReference>
<feature type="domain" description="HTH araC/xylS-type" evidence="4">
    <location>
        <begin position="159"/>
        <end position="233"/>
    </location>
</feature>
<dbReference type="InterPro" id="IPR050204">
    <property type="entry name" value="AraC_XylS_family_regulators"/>
</dbReference>
<dbReference type="Gene3D" id="1.10.10.60">
    <property type="entry name" value="Homeodomain-like"/>
    <property type="match status" value="1"/>
</dbReference>
<gene>
    <name evidence="5" type="ORF">I6H47_05070</name>
</gene>